<evidence type="ECO:0000256" key="2">
    <source>
        <dbReference type="SAM" id="MobiDB-lite"/>
    </source>
</evidence>
<evidence type="ECO:0000256" key="1">
    <source>
        <dbReference type="SAM" id="Coils"/>
    </source>
</evidence>
<feature type="signal peptide" evidence="3">
    <location>
        <begin position="1"/>
        <end position="21"/>
    </location>
</feature>
<feature type="coiled-coil region" evidence="1">
    <location>
        <begin position="29"/>
        <end position="112"/>
    </location>
</feature>
<proteinExistence type="predicted"/>
<feature type="compositionally biased region" description="Basic and acidic residues" evidence="2">
    <location>
        <begin position="290"/>
        <end position="300"/>
    </location>
</feature>
<feature type="compositionally biased region" description="Basic and acidic residues" evidence="2">
    <location>
        <begin position="249"/>
        <end position="283"/>
    </location>
</feature>
<reference evidence="5" key="2">
    <citation type="submission" date="2021-04" db="EMBL/GenBank/DDBJ databases">
        <authorList>
            <person name="Gilroy R."/>
        </authorList>
    </citation>
    <scope>NUCLEOTIDE SEQUENCE</scope>
    <source>
        <strain evidence="5">9264</strain>
    </source>
</reference>
<gene>
    <name evidence="5" type="ORF">H9906_01230</name>
</gene>
<organism evidence="5 6">
    <name type="scientific">Candidatus Paenalcaligenes intestinipullorum</name>
    <dbReference type="NCBI Taxonomy" id="2838718"/>
    <lineage>
        <taxon>Bacteria</taxon>
        <taxon>Pseudomonadati</taxon>
        <taxon>Pseudomonadota</taxon>
        <taxon>Betaproteobacteria</taxon>
        <taxon>Burkholderiales</taxon>
        <taxon>Alcaligenaceae</taxon>
        <taxon>Paenalcaligenes</taxon>
    </lineage>
</organism>
<reference evidence="5" key="1">
    <citation type="journal article" date="2021" name="PeerJ">
        <title>Extensive microbial diversity within the chicken gut microbiome revealed by metagenomics and culture.</title>
        <authorList>
            <person name="Gilroy R."/>
            <person name="Ravi A."/>
            <person name="Getino M."/>
            <person name="Pursley I."/>
            <person name="Horton D.L."/>
            <person name="Alikhan N.F."/>
            <person name="Baker D."/>
            <person name="Gharbi K."/>
            <person name="Hall N."/>
            <person name="Watson M."/>
            <person name="Adriaenssens E.M."/>
            <person name="Foster-Nyarko E."/>
            <person name="Jarju S."/>
            <person name="Secka A."/>
            <person name="Antonio M."/>
            <person name="Oren A."/>
            <person name="Chaudhuri R.R."/>
            <person name="La Ragione R."/>
            <person name="Hildebrand F."/>
            <person name="Pallen M.J."/>
        </authorList>
    </citation>
    <scope>NUCLEOTIDE SEQUENCE</scope>
    <source>
        <strain evidence="5">9264</strain>
    </source>
</reference>
<dbReference type="InterPro" id="IPR016047">
    <property type="entry name" value="M23ase_b-sheet_dom"/>
</dbReference>
<dbReference type="GO" id="GO:0004222">
    <property type="term" value="F:metalloendopeptidase activity"/>
    <property type="evidence" value="ECO:0007669"/>
    <property type="project" value="TreeGrafter"/>
</dbReference>
<dbReference type="SUPFAM" id="SSF51261">
    <property type="entry name" value="Duplicated hybrid motif"/>
    <property type="match status" value="1"/>
</dbReference>
<feature type="region of interest" description="Disordered" evidence="2">
    <location>
        <begin position="394"/>
        <end position="413"/>
    </location>
</feature>
<evidence type="ECO:0000259" key="4">
    <source>
        <dbReference type="Pfam" id="PF01551"/>
    </source>
</evidence>
<dbReference type="CDD" id="cd12797">
    <property type="entry name" value="M23_peptidase"/>
    <property type="match status" value="1"/>
</dbReference>
<feature type="compositionally biased region" description="Low complexity" evidence="2">
    <location>
        <begin position="301"/>
        <end position="333"/>
    </location>
</feature>
<dbReference type="PANTHER" id="PTHR21666:SF270">
    <property type="entry name" value="MUREIN HYDROLASE ACTIVATOR ENVC"/>
    <property type="match status" value="1"/>
</dbReference>
<dbReference type="InterPro" id="IPR050570">
    <property type="entry name" value="Cell_wall_metabolism_enzyme"/>
</dbReference>
<feature type="domain" description="M23ase beta-sheet core" evidence="4">
    <location>
        <begin position="470"/>
        <end position="563"/>
    </location>
</feature>
<protein>
    <submittedName>
        <fullName evidence="5">Peptidoglycan DD-metalloendopeptidase family protein</fullName>
    </submittedName>
</protein>
<dbReference type="Proteomes" id="UP000823889">
    <property type="component" value="Unassembled WGS sequence"/>
</dbReference>
<dbReference type="Pfam" id="PF01551">
    <property type="entry name" value="Peptidase_M23"/>
    <property type="match status" value="1"/>
</dbReference>
<name>A0A9D2U8H3_9BURK</name>
<accession>A0A9D2U8H3</accession>
<feature type="chain" id="PRO_5039402264" evidence="3">
    <location>
        <begin position="22"/>
        <end position="570"/>
    </location>
</feature>
<feature type="compositionally biased region" description="Polar residues" evidence="2">
    <location>
        <begin position="339"/>
        <end position="351"/>
    </location>
</feature>
<dbReference type="Gene3D" id="2.70.70.10">
    <property type="entry name" value="Glucose Permease (Domain IIA)"/>
    <property type="match status" value="1"/>
</dbReference>
<dbReference type="EMBL" id="DWUQ01000024">
    <property type="protein sequence ID" value="HJD43637.1"/>
    <property type="molecule type" value="Genomic_DNA"/>
</dbReference>
<feature type="region of interest" description="Disordered" evidence="2">
    <location>
        <begin position="249"/>
        <end position="379"/>
    </location>
</feature>
<dbReference type="InterPro" id="IPR011055">
    <property type="entry name" value="Dup_hybrid_motif"/>
</dbReference>
<keyword evidence="1" id="KW-0175">Coiled coil</keyword>
<dbReference type="FunFam" id="2.70.70.10:FF:000003">
    <property type="entry name" value="Murein hydrolase activator EnvC"/>
    <property type="match status" value="1"/>
</dbReference>
<keyword evidence="3" id="KW-0732">Signal</keyword>
<sequence length="570" mass="62027">MMTGLRTTLLMVAWLPSVVLAQPTLHEQQREARQQQEALRARIQQLQQALQTTEGSRDEASSALAKVEIQISNTDRELNDLQQRRQKVAAHLQTLQQKIAQQTQLRDQRQAELAEQIRAMHASGLSPWAALLSGNDPQEIQRELTYLAYVSQAQAKAVQALRQVLVELATLKADTEATQAELTQLAQKTEQQRDKLVAQKNERNQVLAKLEDTLREQRDQAKSMEQNSSRLGELVSRLDKEIAHQAELRRQAEARRRAEEARRQAEEAKRQAEAAKRQQEEAQRLAQARAAEHAAQREAEQAAARQRAVAAREAAEAAQAQAEQARQAEQVARSKVTEPPTSKTTASSAEPSTERVKLSPVVPTEANASKSVAPDTTSGLTAMDIKPIKLKPSEEPIASLAPAPGTKKTPVRPKAAPIQPAREARSAPAEPVAQVPAGGFTGLKRGGLATPLAGERQGKFGAQRPEGGVWRGIVIRSNEGATVHSVGPGQVVFADWLKGFGNLIIVDHGKGLMSVYGYNQSLLKGVGDVVKASEAIARVGATGGQVEPGLYFELRENGQPVNPALWLKGS</sequence>
<evidence type="ECO:0000313" key="5">
    <source>
        <dbReference type="EMBL" id="HJD43637.1"/>
    </source>
</evidence>
<dbReference type="PANTHER" id="PTHR21666">
    <property type="entry name" value="PEPTIDASE-RELATED"/>
    <property type="match status" value="1"/>
</dbReference>
<dbReference type="AlphaFoldDB" id="A0A9D2U8H3"/>
<feature type="compositionally biased region" description="Polar residues" evidence="2">
    <location>
        <begin position="366"/>
        <end position="379"/>
    </location>
</feature>
<evidence type="ECO:0000256" key="3">
    <source>
        <dbReference type="SAM" id="SignalP"/>
    </source>
</evidence>
<comment type="caution">
    <text evidence="5">The sequence shown here is derived from an EMBL/GenBank/DDBJ whole genome shotgun (WGS) entry which is preliminary data.</text>
</comment>
<evidence type="ECO:0000313" key="6">
    <source>
        <dbReference type="Proteomes" id="UP000823889"/>
    </source>
</evidence>